<dbReference type="GeneID" id="18913179"/>
<organism evidence="1 2">
    <name type="scientific">Phanerochaete carnosa (strain HHB-10118-sp)</name>
    <name type="common">White-rot fungus</name>
    <name type="synonym">Peniophora carnosa</name>
    <dbReference type="NCBI Taxonomy" id="650164"/>
    <lineage>
        <taxon>Eukaryota</taxon>
        <taxon>Fungi</taxon>
        <taxon>Dikarya</taxon>
        <taxon>Basidiomycota</taxon>
        <taxon>Agaricomycotina</taxon>
        <taxon>Agaricomycetes</taxon>
        <taxon>Polyporales</taxon>
        <taxon>Phanerochaetaceae</taxon>
        <taxon>Phanerochaete</taxon>
    </lineage>
</organism>
<dbReference type="HOGENOM" id="CLU_2027555_0_0_1"/>
<evidence type="ECO:0008006" key="3">
    <source>
        <dbReference type="Google" id="ProtNLM"/>
    </source>
</evidence>
<dbReference type="AlphaFoldDB" id="K5US87"/>
<name>K5US87_PHACS</name>
<dbReference type="InterPro" id="IPR036028">
    <property type="entry name" value="SH3-like_dom_sf"/>
</dbReference>
<dbReference type="InParanoid" id="K5US87"/>
<dbReference type="RefSeq" id="XP_007399099.1">
    <property type="nucleotide sequence ID" value="XM_007399037.1"/>
</dbReference>
<reference evidence="1 2" key="1">
    <citation type="journal article" date="2012" name="BMC Genomics">
        <title>Comparative genomics of the white-rot fungi, Phanerochaete carnosa and P. chrysosporium, to elucidate the genetic basis of the distinct wood types they colonize.</title>
        <authorList>
            <person name="Suzuki H."/>
            <person name="MacDonald J."/>
            <person name="Syed K."/>
            <person name="Salamov A."/>
            <person name="Hori C."/>
            <person name="Aerts A."/>
            <person name="Henrissat B."/>
            <person name="Wiebenga A."/>
            <person name="vanKuyk P.A."/>
            <person name="Barry K."/>
            <person name="Lindquist E."/>
            <person name="LaButti K."/>
            <person name="Lapidus A."/>
            <person name="Lucas S."/>
            <person name="Coutinho P."/>
            <person name="Gong Y."/>
            <person name="Samejima M."/>
            <person name="Mahadevan R."/>
            <person name="Abou-Zaid M."/>
            <person name="de Vries R.P."/>
            <person name="Igarashi K."/>
            <person name="Yadav J.S."/>
            <person name="Grigoriev I.V."/>
            <person name="Master E.R."/>
        </authorList>
    </citation>
    <scope>NUCLEOTIDE SEQUENCE [LARGE SCALE GENOMIC DNA]</scope>
    <source>
        <strain evidence="1 2">HHB-10118-sp</strain>
    </source>
</reference>
<gene>
    <name evidence="1" type="ORF">PHACADRAFT_211982</name>
</gene>
<sequence>MKECRAQSEKLDSRLLLLFNATGSKLKKVQDNKGENEREGGEDRYEVFLATIWRMHGKYLDAHDELGFKARNQNNVLDKGLDDWWTGERSDRAGFYPTTYTEITNASSSRVHTYPLPPTAPS</sequence>
<protein>
    <recommendedName>
        <fullName evidence="3">SH3 domain-containing protein</fullName>
    </recommendedName>
</protein>
<evidence type="ECO:0000313" key="2">
    <source>
        <dbReference type="Proteomes" id="UP000008370"/>
    </source>
</evidence>
<dbReference type="OrthoDB" id="28357at2759"/>
<dbReference type="KEGG" id="pco:PHACADRAFT_211982"/>
<accession>K5US87</accession>
<keyword evidence="2" id="KW-1185">Reference proteome</keyword>
<dbReference type="SUPFAM" id="SSF50044">
    <property type="entry name" value="SH3-domain"/>
    <property type="match status" value="1"/>
</dbReference>
<dbReference type="Gene3D" id="2.30.30.40">
    <property type="entry name" value="SH3 Domains"/>
    <property type="match status" value="1"/>
</dbReference>
<proteinExistence type="predicted"/>
<dbReference type="EMBL" id="JH930475">
    <property type="protein sequence ID" value="EKM52766.1"/>
    <property type="molecule type" value="Genomic_DNA"/>
</dbReference>
<dbReference type="Proteomes" id="UP000008370">
    <property type="component" value="Unassembled WGS sequence"/>
</dbReference>
<evidence type="ECO:0000313" key="1">
    <source>
        <dbReference type="EMBL" id="EKM52766.1"/>
    </source>
</evidence>